<dbReference type="EMBL" id="ML736738">
    <property type="protein sequence ID" value="KAE8410073.1"/>
    <property type="molecule type" value="Genomic_DNA"/>
</dbReference>
<keyword evidence="3" id="KW-1185">Reference proteome</keyword>
<protein>
    <submittedName>
        <fullName evidence="2">Uncharacterized protein</fullName>
    </submittedName>
</protein>
<organism evidence="2 3">
    <name type="scientific">Aspergillus pseudonomiae</name>
    <dbReference type="NCBI Taxonomy" id="1506151"/>
    <lineage>
        <taxon>Eukaryota</taxon>
        <taxon>Fungi</taxon>
        <taxon>Dikarya</taxon>
        <taxon>Ascomycota</taxon>
        <taxon>Pezizomycotina</taxon>
        <taxon>Eurotiomycetes</taxon>
        <taxon>Eurotiomycetidae</taxon>
        <taxon>Eurotiales</taxon>
        <taxon>Aspergillaceae</taxon>
        <taxon>Aspergillus</taxon>
        <taxon>Aspergillus subgen. Circumdati</taxon>
    </lineage>
</organism>
<feature type="region of interest" description="Disordered" evidence="1">
    <location>
        <begin position="61"/>
        <end position="85"/>
    </location>
</feature>
<sequence>MSPSRRPNCSSITFAMCKPLSALPPQAAFYQSLARTKAVGNSDLLISGPTLSIHCKINVPAGGSSGLDPAAISHSPRSSREMLGR</sequence>
<evidence type="ECO:0000256" key="1">
    <source>
        <dbReference type="SAM" id="MobiDB-lite"/>
    </source>
</evidence>
<name>A0A5N7DVJ0_9EURO</name>
<gene>
    <name evidence="2" type="ORF">BDV37DRAFT_235616</name>
</gene>
<reference evidence="2 3" key="1">
    <citation type="submission" date="2019-04" db="EMBL/GenBank/DDBJ databases">
        <authorList>
            <consortium name="DOE Joint Genome Institute"/>
            <person name="Mondo S."/>
            <person name="Kjaerbolling I."/>
            <person name="Vesth T."/>
            <person name="Frisvad J.C."/>
            <person name="Nybo J.L."/>
            <person name="Theobald S."/>
            <person name="Kildgaard S."/>
            <person name="Isbrandt T."/>
            <person name="Kuo A."/>
            <person name="Sato A."/>
            <person name="Lyhne E.K."/>
            <person name="Kogle M.E."/>
            <person name="Wiebenga A."/>
            <person name="Kun R.S."/>
            <person name="Lubbers R.J."/>
            <person name="Makela M.R."/>
            <person name="Barry K."/>
            <person name="Chovatia M."/>
            <person name="Clum A."/>
            <person name="Daum C."/>
            <person name="Haridas S."/>
            <person name="He G."/>
            <person name="LaButti K."/>
            <person name="Lipzen A."/>
            <person name="Riley R."/>
            <person name="Salamov A."/>
            <person name="Simmons B.A."/>
            <person name="Magnuson J.K."/>
            <person name="Henrissat B."/>
            <person name="Mortensen U.H."/>
            <person name="Larsen T.O."/>
            <person name="Devries R.P."/>
            <person name="Grigoriev I.V."/>
            <person name="Machida M."/>
            <person name="Baker S.E."/>
            <person name="Andersen M.R."/>
            <person name="Cantor M.N."/>
            <person name="Hua S.X."/>
        </authorList>
    </citation>
    <scope>NUCLEOTIDE SEQUENCE [LARGE SCALE GENOMIC DNA]</scope>
    <source>
        <strain evidence="2 3">CBS 119388</strain>
    </source>
</reference>
<dbReference type="GeneID" id="43665219"/>
<proteinExistence type="predicted"/>
<evidence type="ECO:0000313" key="3">
    <source>
        <dbReference type="Proteomes" id="UP000325579"/>
    </source>
</evidence>
<dbReference type="Proteomes" id="UP000325579">
    <property type="component" value="Unassembled WGS sequence"/>
</dbReference>
<accession>A0A5N7DVJ0</accession>
<evidence type="ECO:0000313" key="2">
    <source>
        <dbReference type="EMBL" id="KAE8410073.1"/>
    </source>
</evidence>
<dbReference type="AlphaFoldDB" id="A0A5N7DVJ0"/>
<dbReference type="RefSeq" id="XP_031947392.1">
    <property type="nucleotide sequence ID" value="XM_032080528.1"/>
</dbReference>